<dbReference type="Proteomes" id="UP000186817">
    <property type="component" value="Unassembled WGS sequence"/>
</dbReference>
<protein>
    <submittedName>
        <fullName evidence="1">Uncharacterized protein</fullName>
    </submittedName>
</protein>
<dbReference type="OrthoDB" id="436379at2759"/>
<accession>A0A1Q9ESV2</accession>
<organism evidence="1 2">
    <name type="scientific">Symbiodinium microadriaticum</name>
    <name type="common">Dinoflagellate</name>
    <name type="synonym">Zooxanthella microadriatica</name>
    <dbReference type="NCBI Taxonomy" id="2951"/>
    <lineage>
        <taxon>Eukaryota</taxon>
        <taxon>Sar</taxon>
        <taxon>Alveolata</taxon>
        <taxon>Dinophyceae</taxon>
        <taxon>Suessiales</taxon>
        <taxon>Symbiodiniaceae</taxon>
        <taxon>Symbiodinium</taxon>
    </lineage>
</organism>
<proteinExistence type="predicted"/>
<comment type="caution">
    <text evidence="1">The sequence shown here is derived from an EMBL/GenBank/DDBJ whole genome shotgun (WGS) entry which is preliminary data.</text>
</comment>
<dbReference type="AlphaFoldDB" id="A0A1Q9ESV2"/>
<sequence>MLVVTDALVTQLSDAGLRFVVGREIGRSWLHHGDLVAAWTLQHFVRQMVFVPLHVFGLRPAGHPELKPSPEEMQRRVQVRRFIDAVADVCDVYRGLRSGRWPGLADLDVDDIWGPGERGWPVQNADDGMFAVAAVCSRLRAPGGAWALGAAVAGSATPRLLAEIFSLPPREERQLRRCLRFGTWGLGLWAAKARAEVFSADRLGLIAAGGDLDAALRAMVAAANSFNDVATAALIGVDELVRQAQYLSSVMPPSYLSRQPSLPARVADLSTWAYSPTARAAFHRQGRLHGLAQQLQGEAVASAALTATAIVTGTSLQLWRHAEEMAVSGMLGTDAKLAGDHTWGMVCLETSILGSALQLSLEEALGLAAALAQLAPVTSFATAIIIMLCARKKLLHSLGSEAELKNQNAQAVPAPKDLSVEVLEVWIGLAAGNWVAASETGREGPRPGILSRLAHRSRQPLLLAACDTPLLEWRLVPRCIYVAQPQAASRLFANRRSLKAGSSENNEHPESRKVIKPPGGEELWVKAVVSRPWEHNKDSDVPSALVVFDWDDTILPTAALVAAKRIAPDFDSYLEACGVAALQALQKVPSREEGSTSDACFVIDVKKSFEEPAMKGLCAVSCFVAKPPDLSHTDLGQNIPSDPTERVDKASSLLDNLGRSLRTVRHSADELANAGAILAEKGDRMADVANYIKEAKAHSAKMQANIADILRLIKDMKSASEAGVTLPACLLASAMPPVNTLARSQSNLKTPRSCSMPARARASFEDILDFL</sequence>
<keyword evidence="2" id="KW-1185">Reference proteome</keyword>
<name>A0A1Q9ESV2_SYMMI</name>
<dbReference type="EMBL" id="LSRX01000076">
    <property type="protein sequence ID" value="OLQ10508.1"/>
    <property type="molecule type" value="Genomic_DNA"/>
</dbReference>
<gene>
    <name evidence="1" type="ORF">AK812_SmicGene5778</name>
</gene>
<evidence type="ECO:0000313" key="2">
    <source>
        <dbReference type="Proteomes" id="UP000186817"/>
    </source>
</evidence>
<evidence type="ECO:0000313" key="1">
    <source>
        <dbReference type="EMBL" id="OLQ10508.1"/>
    </source>
</evidence>
<reference evidence="1 2" key="1">
    <citation type="submission" date="2016-02" db="EMBL/GenBank/DDBJ databases">
        <title>Genome analysis of coral dinoflagellate symbionts highlights evolutionary adaptations to a symbiotic lifestyle.</title>
        <authorList>
            <person name="Aranda M."/>
            <person name="Li Y."/>
            <person name="Liew Y.J."/>
            <person name="Baumgarten S."/>
            <person name="Simakov O."/>
            <person name="Wilson M."/>
            <person name="Piel J."/>
            <person name="Ashoor H."/>
            <person name="Bougouffa S."/>
            <person name="Bajic V.B."/>
            <person name="Ryu T."/>
            <person name="Ravasi T."/>
            <person name="Bayer T."/>
            <person name="Micklem G."/>
            <person name="Kim H."/>
            <person name="Bhak J."/>
            <person name="Lajeunesse T.C."/>
            <person name="Voolstra C.R."/>
        </authorList>
    </citation>
    <scope>NUCLEOTIDE SEQUENCE [LARGE SCALE GENOMIC DNA]</scope>
    <source>
        <strain evidence="1 2">CCMP2467</strain>
    </source>
</reference>